<feature type="region of interest" description="Disordered" evidence="6">
    <location>
        <begin position="159"/>
        <end position="196"/>
    </location>
</feature>
<feature type="compositionally biased region" description="Acidic residues" evidence="6">
    <location>
        <begin position="186"/>
        <end position="196"/>
    </location>
</feature>
<dbReference type="InterPro" id="IPR046357">
    <property type="entry name" value="PPIase_dom_sf"/>
</dbReference>
<evidence type="ECO:0000256" key="4">
    <source>
        <dbReference type="ARBA" id="ARBA00023235"/>
    </source>
</evidence>
<dbReference type="SUPFAM" id="SSF54534">
    <property type="entry name" value="FKBP-like"/>
    <property type="match status" value="1"/>
</dbReference>
<dbReference type="EC" id="5.2.1.8" evidence="2 5"/>
<evidence type="ECO:0000256" key="2">
    <source>
        <dbReference type="ARBA" id="ARBA00013194"/>
    </source>
</evidence>
<evidence type="ECO:0000259" key="8">
    <source>
        <dbReference type="PROSITE" id="PS50059"/>
    </source>
</evidence>
<comment type="caution">
    <text evidence="9">The sequence shown here is derived from an EMBL/GenBank/DDBJ whole genome shotgun (WGS) entry which is preliminary data.</text>
</comment>
<evidence type="ECO:0000313" key="9">
    <source>
        <dbReference type="EMBL" id="GLI65202.1"/>
    </source>
</evidence>
<keyword evidence="7" id="KW-0732">Signal</keyword>
<feature type="signal peptide" evidence="7">
    <location>
        <begin position="1"/>
        <end position="30"/>
    </location>
</feature>
<evidence type="ECO:0000256" key="7">
    <source>
        <dbReference type="SAM" id="SignalP"/>
    </source>
</evidence>
<accession>A0ABQ5S5N2</accession>
<evidence type="ECO:0000256" key="6">
    <source>
        <dbReference type="SAM" id="MobiDB-lite"/>
    </source>
</evidence>
<dbReference type="EMBL" id="BSDZ01000022">
    <property type="protein sequence ID" value="GLI65202.1"/>
    <property type="molecule type" value="Genomic_DNA"/>
</dbReference>
<dbReference type="PROSITE" id="PS50059">
    <property type="entry name" value="FKBP_PPIASE"/>
    <property type="match status" value="1"/>
</dbReference>
<dbReference type="PANTHER" id="PTHR45779">
    <property type="entry name" value="PEPTIDYLPROLYL ISOMERASE"/>
    <property type="match status" value="1"/>
</dbReference>
<evidence type="ECO:0000256" key="1">
    <source>
        <dbReference type="ARBA" id="ARBA00000971"/>
    </source>
</evidence>
<feature type="chain" id="PRO_5046738658" description="peptidylprolyl isomerase" evidence="7">
    <location>
        <begin position="31"/>
        <end position="196"/>
    </location>
</feature>
<dbReference type="Pfam" id="PF00254">
    <property type="entry name" value="FKBP_C"/>
    <property type="match status" value="1"/>
</dbReference>
<organism evidence="9 10">
    <name type="scientific">Volvox africanus</name>
    <dbReference type="NCBI Taxonomy" id="51714"/>
    <lineage>
        <taxon>Eukaryota</taxon>
        <taxon>Viridiplantae</taxon>
        <taxon>Chlorophyta</taxon>
        <taxon>core chlorophytes</taxon>
        <taxon>Chlorophyceae</taxon>
        <taxon>CS clade</taxon>
        <taxon>Chlamydomonadales</taxon>
        <taxon>Volvocaceae</taxon>
        <taxon>Volvox</taxon>
    </lineage>
</organism>
<protein>
    <recommendedName>
        <fullName evidence="2 5">peptidylprolyl isomerase</fullName>
        <ecNumber evidence="2 5">5.2.1.8</ecNumber>
    </recommendedName>
</protein>
<reference evidence="9 10" key="1">
    <citation type="journal article" date="2023" name="IScience">
        <title>Expanded male sex-determining region conserved during the evolution of homothallism in the green alga Volvox.</title>
        <authorList>
            <person name="Yamamoto K."/>
            <person name="Matsuzaki R."/>
            <person name="Mahakham W."/>
            <person name="Heman W."/>
            <person name="Sekimoto H."/>
            <person name="Kawachi M."/>
            <person name="Minakuchi Y."/>
            <person name="Toyoda A."/>
            <person name="Nozaki H."/>
        </authorList>
    </citation>
    <scope>NUCLEOTIDE SEQUENCE [LARGE SCALE GENOMIC DNA]</scope>
    <source>
        <strain evidence="9 10">NIES-4468</strain>
    </source>
</reference>
<dbReference type="Gene3D" id="3.10.50.40">
    <property type="match status" value="1"/>
</dbReference>
<evidence type="ECO:0000313" key="10">
    <source>
        <dbReference type="Proteomes" id="UP001165090"/>
    </source>
</evidence>
<dbReference type="PANTHER" id="PTHR45779:SF6">
    <property type="entry name" value="PEPTIDYL-PROLYL CIS-TRANS ISOMERASE FKBP15-1"/>
    <property type="match status" value="1"/>
</dbReference>
<name>A0ABQ5S5N2_9CHLO</name>
<comment type="catalytic activity">
    <reaction evidence="1 5">
        <text>[protein]-peptidylproline (omega=180) = [protein]-peptidylproline (omega=0)</text>
        <dbReference type="Rhea" id="RHEA:16237"/>
        <dbReference type="Rhea" id="RHEA-COMP:10747"/>
        <dbReference type="Rhea" id="RHEA-COMP:10748"/>
        <dbReference type="ChEBI" id="CHEBI:83833"/>
        <dbReference type="ChEBI" id="CHEBI:83834"/>
        <dbReference type="EC" id="5.2.1.8"/>
    </reaction>
</comment>
<dbReference type="Proteomes" id="UP001165090">
    <property type="component" value="Unassembled WGS sequence"/>
</dbReference>
<keyword evidence="10" id="KW-1185">Reference proteome</keyword>
<feature type="compositionally biased region" description="Acidic residues" evidence="6">
    <location>
        <begin position="165"/>
        <end position="175"/>
    </location>
</feature>
<sequence>METIYRRLMMAQPSLLLFLCLTILMLTVFATTGSVVIDVTHLPEHCETRAVDGKYVAVHYVGKLTDGTEFDNSFARGEPIEFQLGVGRVIPGWEEGIQGMCVGEKRHLEIPPHLGYGNEGIGPIPGGATLVFDVELVRITDEPQNSAQDDGYPGYDTYQTFGGEESFDEGDEQLGEVDLSGMQMYGDEDDGPAEWA</sequence>
<dbReference type="InterPro" id="IPR044609">
    <property type="entry name" value="FKBP2/11"/>
</dbReference>
<keyword evidence="3 5" id="KW-0697">Rotamase</keyword>
<keyword evidence="4 5" id="KW-0413">Isomerase</keyword>
<evidence type="ECO:0000256" key="5">
    <source>
        <dbReference type="PROSITE-ProRule" id="PRU00277"/>
    </source>
</evidence>
<evidence type="ECO:0000256" key="3">
    <source>
        <dbReference type="ARBA" id="ARBA00023110"/>
    </source>
</evidence>
<dbReference type="InterPro" id="IPR001179">
    <property type="entry name" value="PPIase_FKBP_dom"/>
</dbReference>
<feature type="domain" description="PPIase FKBP-type" evidence="8">
    <location>
        <begin position="53"/>
        <end position="140"/>
    </location>
</feature>
<proteinExistence type="predicted"/>
<gene>
    <name evidence="9" type="ORF">VaNZ11_008676</name>
</gene>